<comment type="caution">
    <text evidence="2">The sequence shown here is derived from an EMBL/GenBank/DDBJ whole genome shotgun (WGS) entry which is preliminary data.</text>
</comment>
<reference evidence="2 3" key="1">
    <citation type="journal article" date="2019" name="Nat. Plants">
        <title>Genome sequencing of Musa balbisiana reveals subgenome evolution and function divergence in polyploid bananas.</title>
        <authorList>
            <person name="Yao X."/>
        </authorList>
    </citation>
    <scope>NUCLEOTIDE SEQUENCE [LARGE SCALE GENOMIC DNA]</scope>
    <source>
        <strain evidence="3">cv. DH-PKW</strain>
        <tissue evidence="2">Leaves</tissue>
    </source>
</reference>
<evidence type="ECO:0000256" key="1">
    <source>
        <dbReference type="SAM" id="MobiDB-lite"/>
    </source>
</evidence>
<organism evidence="2 3">
    <name type="scientific">Musa balbisiana</name>
    <name type="common">Banana</name>
    <dbReference type="NCBI Taxonomy" id="52838"/>
    <lineage>
        <taxon>Eukaryota</taxon>
        <taxon>Viridiplantae</taxon>
        <taxon>Streptophyta</taxon>
        <taxon>Embryophyta</taxon>
        <taxon>Tracheophyta</taxon>
        <taxon>Spermatophyta</taxon>
        <taxon>Magnoliopsida</taxon>
        <taxon>Liliopsida</taxon>
        <taxon>Zingiberales</taxon>
        <taxon>Musaceae</taxon>
        <taxon>Musa</taxon>
    </lineage>
</organism>
<feature type="compositionally biased region" description="Basic and acidic residues" evidence="1">
    <location>
        <begin position="71"/>
        <end position="86"/>
    </location>
</feature>
<dbReference type="PANTHER" id="PTHR15907">
    <property type="entry name" value="DUF614 FAMILY PROTEIN-RELATED"/>
    <property type="match status" value="1"/>
</dbReference>
<name>A0A4S8IX89_MUSBA</name>
<protein>
    <submittedName>
        <fullName evidence="2">Uncharacterized protein</fullName>
    </submittedName>
</protein>
<gene>
    <name evidence="2" type="ORF">C4D60_Mb10t14980</name>
</gene>
<dbReference type="Pfam" id="PF04749">
    <property type="entry name" value="PLAC8"/>
    <property type="match status" value="1"/>
</dbReference>
<dbReference type="Proteomes" id="UP000317650">
    <property type="component" value="Chromosome 10"/>
</dbReference>
<dbReference type="NCBIfam" id="TIGR01571">
    <property type="entry name" value="A_thal_Cys_rich"/>
    <property type="match status" value="1"/>
</dbReference>
<feature type="region of interest" description="Disordered" evidence="1">
    <location>
        <begin position="1"/>
        <end position="86"/>
    </location>
</feature>
<sequence length="379" mass="40907">MSEWLRTRLETSLPAAMGRSKTNANRPTASEEPAGYRGGGPPAGDDDGENPQTVMFPPPQAAGLGPTKRSSAADKPGRRGRPVDEYPHELMFQPTAQGRPGGSVDEYPETVMFPPPAPGGSVEEYPETVMFPPRAPGHSGGSVDEYPETVMFPPPAPGGSVEEYPETVMFPPRPPDHSGGSVEEYPETVMVPPPATGRPVGPVNGYPPTVVFPPTQPRPPRVVHGSQAQLPQPRPQPLPAPSPIAYGNPWSTGLFDCEGDSTNTVMTAFFPCVTFGQIAEILDQGQTSCTLGSLMYALLLPILSCAIVGTPYRSRLRQMYNLVEAPGEDWILHIFCPCCALCQEYRELQHRGYDPSVGWMGNLALQQAKTPPRTSPMHR</sequence>
<dbReference type="InterPro" id="IPR006461">
    <property type="entry name" value="PLAC_motif_containing"/>
</dbReference>
<dbReference type="AlphaFoldDB" id="A0A4S8IX89"/>
<evidence type="ECO:0000313" key="2">
    <source>
        <dbReference type="EMBL" id="THU53491.1"/>
    </source>
</evidence>
<feature type="region of interest" description="Disordered" evidence="1">
    <location>
        <begin position="215"/>
        <end position="239"/>
    </location>
</feature>
<proteinExistence type="predicted"/>
<dbReference type="EMBL" id="PYDT01000008">
    <property type="protein sequence ID" value="THU53491.1"/>
    <property type="molecule type" value="Genomic_DNA"/>
</dbReference>
<keyword evidence="3" id="KW-1185">Reference proteome</keyword>
<accession>A0A4S8IX89</accession>
<evidence type="ECO:0000313" key="3">
    <source>
        <dbReference type="Proteomes" id="UP000317650"/>
    </source>
</evidence>